<dbReference type="EMBL" id="JAJVCY010000002">
    <property type="protein sequence ID" value="MCV3287030.1"/>
    <property type="molecule type" value="Genomic_DNA"/>
</dbReference>
<reference evidence="1" key="1">
    <citation type="submission" date="2022-01" db="EMBL/GenBank/DDBJ databases">
        <title>Comparison of Fish pathogen Aeromonas spp.</title>
        <authorList>
            <person name="Dubey S."/>
            <person name="Sorum H."/>
            <person name="Munangandu H.M."/>
        </authorList>
    </citation>
    <scope>NUCLEOTIDE SEQUENCE</scope>
    <source>
        <strain evidence="1">SD/21-15</strain>
    </source>
</reference>
<dbReference type="AlphaFoldDB" id="A0AAW5REA4"/>
<evidence type="ECO:0000313" key="2">
    <source>
        <dbReference type="Proteomes" id="UP001208651"/>
    </source>
</evidence>
<evidence type="ECO:0000313" key="1">
    <source>
        <dbReference type="EMBL" id="MCV3287030.1"/>
    </source>
</evidence>
<proteinExistence type="predicted"/>
<gene>
    <name evidence="1" type="ORF">LZT28_01995</name>
</gene>
<dbReference type="Proteomes" id="UP001208651">
    <property type="component" value="Unassembled WGS sequence"/>
</dbReference>
<sequence length="78" mass="8427">MSGLIAKLAGSNNICCRIGASFALRMEVLTGALEQVYLLLTDTVSVRKLCWVCFPHRHIAVIATMGLIDGSAVTLFMN</sequence>
<dbReference type="RefSeq" id="WP_231557462.1">
    <property type="nucleotide sequence ID" value="NZ_CAWMGL010000106.1"/>
</dbReference>
<protein>
    <submittedName>
        <fullName evidence="1">Uncharacterized protein</fullName>
    </submittedName>
</protein>
<organism evidence="1 2">
    <name type="scientific">Aeromonas media</name>
    <dbReference type="NCBI Taxonomy" id="651"/>
    <lineage>
        <taxon>Bacteria</taxon>
        <taxon>Pseudomonadati</taxon>
        <taxon>Pseudomonadota</taxon>
        <taxon>Gammaproteobacteria</taxon>
        <taxon>Aeromonadales</taxon>
        <taxon>Aeromonadaceae</taxon>
        <taxon>Aeromonas</taxon>
    </lineage>
</organism>
<name>A0AAW5REA4_AERME</name>
<comment type="caution">
    <text evidence="1">The sequence shown here is derived from an EMBL/GenBank/DDBJ whole genome shotgun (WGS) entry which is preliminary data.</text>
</comment>
<accession>A0AAW5REA4</accession>